<evidence type="ECO:0000313" key="13">
    <source>
        <dbReference type="Proteomes" id="UP000886741"/>
    </source>
</evidence>
<protein>
    <recommendedName>
        <fullName evidence="11">ATP synthase subunit a</fullName>
    </recommendedName>
    <alternativeName>
        <fullName evidence="11">ATP synthase F0 sector subunit a</fullName>
    </alternativeName>
    <alternativeName>
        <fullName evidence="11">F-ATPase subunit 6</fullName>
    </alternativeName>
</protein>
<dbReference type="InterPro" id="IPR035908">
    <property type="entry name" value="F0_ATP_A_sf"/>
</dbReference>
<accession>A0A9D1FAC5</accession>
<dbReference type="GO" id="GO:0046933">
    <property type="term" value="F:proton-transporting ATP synthase activity, rotational mechanism"/>
    <property type="evidence" value="ECO:0007669"/>
    <property type="project" value="UniProtKB-UniRule"/>
</dbReference>
<evidence type="ECO:0000256" key="7">
    <source>
        <dbReference type="ARBA" id="ARBA00022989"/>
    </source>
</evidence>
<keyword evidence="3 11" id="KW-0813">Transport</keyword>
<gene>
    <name evidence="11" type="primary">atpB</name>
    <name evidence="12" type="ORF">IAA83_07995</name>
</gene>
<organism evidence="12 13">
    <name type="scientific">Candidatus Avoscillospira avistercoris</name>
    <dbReference type="NCBI Taxonomy" id="2840707"/>
    <lineage>
        <taxon>Bacteria</taxon>
        <taxon>Bacillati</taxon>
        <taxon>Bacillota</taxon>
        <taxon>Clostridia</taxon>
        <taxon>Eubacteriales</taxon>
        <taxon>Oscillospiraceae</taxon>
        <taxon>Oscillospiraceae incertae sedis</taxon>
        <taxon>Candidatus Avoscillospira</taxon>
    </lineage>
</organism>
<dbReference type="EMBL" id="DVJJ01000118">
    <property type="protein sequence ID" value="HIS65294.1"/>
    <property type="molecule type" value="Genomic_DNA"/>
</dbReference>
<dbReference type="GO" id="GO:0042777">
    <property type="term" value="P:proton motive force-driven plasma membrane ATP synthesis"/>
    <property type="evidence" value="ECO:0007669"/>
    <property type="project" value="TreeGrafter"/>
</dbReference>
<keyword evidence="8 11" id="KW-0406">Ion transport</keyword>
<feature type="transmembrane region" description="Helical" evidence="11">
    <location>
        <begin position="108"/>
        <end position="128"/>
    </location>
</feature>
<feature type="transmembrane region" description="Helical" evidence="11">
    <location>
        <begin position="290"/>
        <end position="308"/>
    </location>
</feature>
<evidence type="ECO:0000256" key="5">
    <source>
        <dbReference type="ARBA" id="ARBA00022692"/>
    </source>
</evidence>
<feature type="transmembrane region" description="Helical" evidence="11">
    <location>
        <begin position="165"/>
        <end position="182"/>
    </location>
</feature>
<keyword evidence="7 11" id="KW-1133">Transmembrane helix</keyword>
<proteinExistence type="inferred from homology"/>
<evidence type="ECO:0000256" key="11">
    <source>
        <dbReference type="HAMAP-Rule" id="MF_01393"/>
    </source>
</evidence>
<keyword evidence="5 11" id="KW-0812">Transmembrane</keyword>
<dbReference type="GO" id="GO:0005886">
    <property type="term" value="C:plasma membrane"/>
    <property type="evidence" value="ECO:0007669"/>
    <property type="project" value="UniProtKB-SubCell"/>
</dbReference>
<dbReference type="CDD" id="cd00310">
    <property type="entry name" value="ATP-synt_Fo_a_6"/>
    <property type="match status" value="1"/>
</dbReference>
<feature type="transmembrane region" description="Helical" evidence="11">
    <location>
        <begin position="194"/>
        <end position="213"/>
    </location>
</feature>
<dbReference type="Pfam" id="PF00119">
    <property type="entry name" value="ATP-synt_A"/>
    <property type="match status" value="1"/>
</dbReference>
<keyword evidence="4 11" id="KW-0138">CF(0)</keyword>
<dbReference type="InterPro" id="IPR045082">
    <property type="entry name" value="ATP_syn_F0_a_bact/chloroplast"/>
</dbReference>
<evidence type="ECO:0000256" key="4">
    <source>
        <dbReference type="ARBA" id="ARBA00022547"/>
    </source>
</evidence>
<feature type="transmembrane region" description="Helical" evidence="11">
    <location>
        <begin position="12"/>
        <end position="36"/>
    </location>
</feature>
<evidence type="ECO:0000256" key="1">
    <source>
        <dbReference type="ARBA" id="ARBA00004141"/>
    </source>
</evidence>
<comment type="similarity">
    <text evidence="2 11">Belongs to the ATPase A chain family.</text>
</comment>
<comment type="function">
    <text evidence="11">Key component of the proton channel; it plays a direct role in the translocation of protons across the membrane.</text>
</comment>
<evidence type="ECO:0000256" key="2">
    <source>
        <dbReference type="ARBA" id="ARBA00006810"/>
    </source>
</evidence>
<dbReference type="SUPFAM" id="SSF81336">
    <property type="entry name" value="F1F0 ATP synthase subunit A"/>
    <property type="match status" value="1"/>
</dbReference>
<keyword evidence="11" id="KW-1003">Cell membrane</keyword>
<reference evidence="12" key="1">
    <citation type="submission" date="2020-10" db="EMBL/GenBank/DDBJ databases">
        <authorList>
            <person name="Gilroy R."/>
        </authorList>
    </citation>
    <scope>NUCLEOTIDE SEQUENCE</scope>
    <source>
        <strain evidence="12">ChiBcec16-1751</strain>
    </source>
</reference>
<evidence type="ECO:0000256" key="9">
    <source>
        <dbReference type="ARBA" id="ARBA00023136"/>
    </source>
</evidence>
<feature type="transmembrane region" description="Helical" evidence="11">
    <location>
        <begin position="57"/>
        <end position="79"/>
    </location>
</feature>
<dbReference type="HAMAP" id="MF_01393">
    <property type="entry name" value="ATP_synth_a_bact"/>
    <property type="match status" value="1"/>
</dbReference>
<reference evidence="12" key="2">
    <citation type="journal article" date="2021" name="PeerJ">
        <title>Extensive microbial diversity within the chicken gut microbiome revealed by metagenomics and culture.</title>
        <authorList>
            <person name="Gilroy R."/>
            <person name="Ravi A."/>
            <person name="Getino M."/>
            <person name="Pursley I."/>
            <person name="Horton D.L."/>
            <person name="Alikhan N.F."/>
            <person name="Baker D."/>
            <person name="Gharbi K."/>
            <person name="Hall N."/>
            <person name="Watson M."/>
            <person name="Adriaenssens E.M."/>
            <person name="Foster-Nyarko E."/>
            <person name="Jarju S."/>
            <person name="Secka A."/>
            <person name="Antonio M."/>
            <person name="Oren A."/>
            <person name="Chaudhuri R.R."/>
            <person name="La Ragione R."/>
            <person name="Hildebrand F."/>
            <person name="Pallen M.J."/>
        </authorList>
    </citation>
    <scope>NUCLEOTIDE SEQUENCE</scope>
    <source>
        <strain evidence="12">ChiBcec16-1751</strain>
    </source>
</reference>
<sequence>MRTLQETIVTYGFLALGLVLALVGWFWRRAVLADWFRRKTQLEQNAAALGRMKRKKLWATVLTIAGGWLLLERILQLVFGSVPSEEFEVSIWATRYDVGGYSLSETVITTWVIMAALLVLALLVRILVIPRMTDQPKGIQNVLEICVEAVCKFTKTSVGDLGDHLPSYLFALAIYMVCSAMVELLGVRAPTADITLTFAMAIITFVMINYFGLKKKGLVGRIKSMAKPTPVVFPIKIVSDLAVPVSLACRLFGNMLGGMIVMELLYMALGNAAIGFPSVLGLYFNVFHPLIQTYIFLTLTLTFIGEAVE</sequence>
<keyword evidence="9 11" id="KW-0472">Membrane</keyword>
<dbReference type="PANTHER" id="PTHR42823">
    <property type="entry name" value="ATP SYNTHASE SUBUNIT A, CHLOROPLASTIC"/>
    <property type="match status" value="1"/>
</dbReference>
<evidence type="ECO:0000313" key="12">
    <source>
        <dbReference type="EMBL" id="HIS65294.1"/>
    </source>
</evidence>
<evidence type="ECO:0000256" key="6">
    <source>
        <dbReference type="ARBA" id="ARBA00022781"/>
    </source>
</evidence>
<dbReference type="GO" id="GO:0045259">
    <property type="term" value="C:proton-transporting ATP synthase complex"/>
    <property type="evidence" value="ECO:0007669"/>
    <property type="project" value="UniProtKB-KW"/>
</dbReference>
<dbReference type="InterPro" id="IPR000568">
    <property type="entry name" value="ATP_synth_F0_asu"/>
</dbReference>
<keyword evidence="10 11" id="KW-0066">ATP synthesis</keyword>
<comment type="subcellular location">
    <subcellularLocation>
        <location evidence="11">Cell membrane</location>
        <topology evidence="11">Multi-pass membrane protein</topology>
    </subcellularLocation>
    <subcellularLocation>
        <location evidence="1">Membrane</location>
        <topology evidence="1">Multi-pass membrane protein</topology>
    </subcellularLocation>
</comment>
<evidence type="ECO:0000256" key="3">
    <source>
        <dbReference type="ARBA" id="ARBA00022448"/>
    </source>
</evidence>
<feature type="transmembrane region" description="Helical" evidence="11">
    <location>
        <begin position="264"/>
        <end position="284"/>
    </location>
</feature>
<dbReference type="Gene3D" id="1.20.120.220">
    <property type="entry name" value="ATP synthase, F0 complex, subunit A"/>
    <property type="match status" value="1"/>
</dbReference>
<dbReference type="PANTHER" id="PTHR42823:SF3">
    <property type="entry name" value="ATP SYNTHASE SUBUNIT A, CHLOROPLASTIC"/>
    <property type="match status" value="1"/>
</dbReference>
<name>A0A9D1FAC5_9FIRM</name>
<dbReference type="Proteomes" id="UP000886741">
    <property type="component" value="Unassembled WGS sequence"/>
</dbReference>
<evidence type="ECO:0000256" key="10">
    <source>
        <dbReference type="ARBA" id="ARBA00023310"/>
    </source>
</evidence>
<comment type="caution">
    <text evidence="12">The sequence shown here is derived from an EMBL/GenBank/DDBJ whole genome shotgun (WGS) entry which is preliminary data.</text>
</comment>
<evidence type="ECO:0000256" key="8">
    <source>
        <dbReference type="ARBA" id="ARBA00023065"/>
    </source>
</evidence>
<keyword evidence="6 11" id="KW-0375">Hydrogen ion transport</keyword>
<dbReference type="AlphaFoldDB" id="A0A9D1FAC5"/>